<evidence type="ECO:0000256" key="11">
    <source>
        <dbReference type="ARBA" id="ARBA00023204"/>
    </source>
</evidence>
<keyword evidence="13" id="KW-0511">Multifunctional enzyme</keyword>
<dbReference type="CDD" id="cd08966">
    <property type="entry name" value="EcFpg-like_N"/>
    <property type="match status" value="1"/>
</dbReference>
<dbReference type="InterPro" id="IPR035937">
    <property type="entry name" value="FPG_N"/>
</dbReference>
<dbReference type="FunFam" id="1.10.8.50:FF:000003">
    <property type="entry name" value="Formamidopyrimidine-DNA glycosylase"/>
    <property type="match status" value="1"/>
</dbReference>
<evidence type="ECO:0000256" key="14">
    <source>
        <dbReference type="ARBA" id="ARBA00023295"/>
    </source>
</evidence>
<dbReference type="SMART" id="SM01232">
    <property type="entry name" value="H2TH"/>
    <property type="match status" value="1"/>
</dbReference>
<organism evidence="18">
    <name type="scientific">marine metagenome</name>
    <dbReference type="NCBI Taxonomy" id="408172"/>
    <lineage>
        <taxon>unclassified sequences</taxon>
        <taxon>metagenomes</taxon>
        <taxon>ecological metagenomes</taxon>
    </lineage>
</organism>
<comment type="cofactor">
    <cofactor evidence="2">
        <name>Zn(2+)</name>
        <dbReference type="ChEBI" id="CHEBI:29105"/>
    </cofactor>
</comment>
<evidence type="ECO:0000256" key="13">
    <source>
        <dbReference type="ARBA" id="ARBA00023268"/>
    </source>
</evidence>
<dbReference type="AlphaFoldDB" id="A0A382NKS7"/>
<dbReference type="InterPro" id="IPR020629">
    <property type="entry name" value="FPG_Glyclase"/>
</dbReference>
<protein>
    <recommendedName>
        <fullName evidence="19">Formamidopyrimidine-DNA glycosylase catalytic domain-containing protein</fullName>
    </recommendedName>
</protein>
<comment type="similarity">
    <text evidence="3">Belongs to the FPG family.</text>
</comment>
<keyword evidence="14" id="KW-0326">Glycosidase</keyword>
<dbReference type="GO" id="GO:0003684">
    <property type="term" value="F:damaged DNA binding"/>
    <property type="evidence" value="ECO:0007669"/>
    <property type="project" value="InterPro"/>
</dbReference>
<keyword evidence="7" id="KW-0863">Zinc-finger</keyword>
<dbReference type="NCBIfam" id="TIGR00577">
    <property type="entry name" value="fpg"/>
    <property type="match status" value="1"/>
</dbReference>
<dbReference type="NCBIfam" id="NF002211">
    <property type="entry name" value="PRK01103.1"/>
    <property type="match status" value="1"/>
</dbReference>
<evidence type="ECO:0000256" key="1">
    <source>
        <dbReference type="ARBA" id="ARBA00001668"/>
    </source>
</evidence>
<sequence length="272" mass="31266">MPELPEVETIARGLDSSVRGEIIESLEIFRSDPIIQGDLEWFIESLKDCEILGVRRRAKYLLFKLHPSGGLIGHLRMTGKFSLSLQNADPGPYERVRFHFKSGRVLSFSDLRCFGTLEYVDSLEAWENSKVLGCEPFSDGFDAKWLKKRFSTSRREIKPALLDQKLVCGIGNIYASEILFRSRIHPGRKTKRVKLRECKILVEQTRSILEEAIKKNGTSISNFRRVDEKTGEFQNFLRVYGHKGKPCRDCGTPIQRLVQQQRSTYYCPGCQK</sequence>
<evidence type="ECO:0000256" key="7">
    <source>
        <dbReference type="ARBA" id="ARBA00022771"/>
    </source>
</evidence>
<dbReference type="Gene3D" id="1.10.8.50">
    <property type="match status" value="1"/>
</dbReference>
<keyword evidence="11" id="KW-0234">DNA repair</keyword>
<dbReference type="SUPFAM" id="SSF81624">
    <property type="entry name" value="N-terminal domain of MutM-like DNA repair proteins"/>
    <property type="match status" value="1"/>
</dbReference>
<dbReference type="GO" id="GO:0034039">
    <property type="term" value="F:8-oxo-7,8-dihydroguanine DNA N-glycosylase activity"/>
    <property type="evidence" value="ECO:0007669"/>
    <property type="project" value="TreeGrafter"/>
</dbReference>
<dbReference type="InterPro" id="IPR012319">
    <property type="entry name" value="FPG_cat"/>
</dbReference>
<evidence type="ECO:0000256" key="15">
    <source>
        <dbReference type="ARBA" id="ARBA00044632"/>
    </source>
</evidence>
<name>A0A382NKS7_9ZZZZ</name>
<dbReference type="PROSITE" id="PS51068">
    <property type="entry name" value="FPG_CAT"/>
    <property type="match status" value="1"/>
</dbReference>
<evidence type="ECO:0000259" key="16">
    <source>
        <dbReference type="PROSITE" id="PS51066"/>
    </source>
</evidence>
<keyword evidence="5" id="KW-0479">Metal-binding</keyword>
<evidence type="ECO:0000256" key="2">
    <source>
        <dbReference type="ARBA" id="ARBA00001947"/>
    </source>
</evidence>
<dbReference type="Pfam" id="PF01149">
    <property type="entry name" value="Fapy_DNA_glyco"/>
    <property type="match status" value="1"/>
</dbReference>
<dbReference type="SUPFAM" id="SSF57716">
    <property type="entry name" value="Glucocorticoid receptor-like (DNA-binding domain)"/>
    <property type="match status" value="1"/>
</dbReference>
<gene>
    <name evidence="18" type="ORF">METZ01_LOCUS314658</name>
</gene>
<comment type="catalytic activity">
    <reaction evidence="15">
        <text>2'-deoxyribonucleotide-(2'-deoxyribose 5'-phosphate)-2'-deoxyribonucleotide-DNA = a 3'-end 2'-deoxyribonucleotide-(2,3-dehydro-2,3-deoxyribose 5'-phosphate)-DNA + a 5'-end 5'-phospho-2'-deoxyribonucleoside-DNA + H(+)</text>
        <dbReference type="Rhea" id="RHEA:66592"/>
        <dbReference type="Rhea" id="RHEA-COMP:13180"/>
        <dbReference type="Rhea" id="RHEA-COMP:16897"/>
        <dbReference type="Rhea" id="RHEA-COMP:17067"/>
        <dbReference type="ChEBI" id="CHEBI:15378"/>
        <dbReference type="ChEBI" id="CHEBI:136412"/>
        <dbReference type="ChEBI" id="CHEBI:157695"/>
        <dbReference type="ChEBI" id="CHEBI:167181"/>
        <dbReference type="EC" id="4.2.99.18"/>
    </reaction>
</comment>
<comment type="subunit">
    <text evidence="4">Monomer.</text>
</comment>
<feature type="domain" description="Formamidopyrimidine-DNA glycosylase catalytic" evidence="17">
    <location>
        <begin position="2"/>
        <end position="115"/>
    </location>
</feature>
<keyword evidence="12" id="KW-0456">Lyase</keyword>
<dbReference type="InterPro" id="IPR015886">
    <property type="entry name" value="H2TH_FPG"/>
</dbReference>
<dbReference type="InterPro" id="IPR015887">
    <property type="entry name" value="DNA_glyclase_Znf_dom_DNA_BS"/>
</dbReference>
<evidence type="ECO:0000256" key="3">
    <source>
        <dbReference type="ARBA" id="ARBA00009409"/>
    </source>
</evidence>
<keyword evidence="9" id="KW-0862">Zinc</keyword>
<dbReference type="PROSITE" id="PS51066">
    <property type="entry name" value="ZF_FPG_2"/>
    <property type="match status" value="1"/>
</dbReference>
<dbReference type="GO" id="GO:0006284">
    <property type="term" value="P:base-excision repair"/>
    <property type="evidence" value="ECO:0007669"/>
    <property type="project" value="InterPro"/>
</dbReference>
<dbReference type="GO" id="GO:0008270">
    <property type="term" value="F:zinc ion binding"/>
    <property type="evidence" value="ECO:0007669"/>
    <property type="project" value="UniProtKB-KW"/>
</dbReference>
<keyword evidence="6" id="KW-0227">DNA damage</keyword>
<evidence type="ECO:0000256" key="4">
    <source>
        <dbReference type="ARBA" id="ARBA00011245"/>
    </source>
</evidence>
<dbReference type="PANTHER" id="PTHR22993:SF9">
    <property type="entry name" value="FORMAMIDOPYRIMIDINE-DNA GLYCOSYLASE"/>
    <property type="match status" value="1"/>
</dbReference>
<evidence type="ECO:0000256" key="9">
    <source>
        <dbReference type="ARBA" id="ARBA00022833"/>
    </source>
</evidence>
<dbReference type="Gene3D" id="3.20.190.10">
    <property type="entry name" value="MutM-like, N-terminal"/>
    <property type="match status" value="1"/>
</dbReference>
<dbReference type="GO" id="GO:0140078">
    <property type="term" value="F:class I DNA-(apurinic or apyrimidinic site) endonuclease activity"/>
    <property type="evidence" value="ECO:0007669"/>
    <property type="project" value="UniProtKB-EC"/>
</dbReference>
<dbReference type="InterPro" id="IPR000214">
    <property type="entry name" value="Znf_DNA_glyclase/AP_lyase"/>
</dbReference>
<dbReference type="SMART" id="SM00898">
    <property type="entry name" value="Fapy_DNA_glyco"/>
    <property type="match status" value="1"/>
</dbReference>
<evidence type="ECO:0000256" key="10">
    <source>
        <dbReference type="ARBA" id="ARBA00023125"/>
    </source>
</evidence>
<evidence type="ECO:0008006" key="19">
    <source>
        <dbReference type="Google" id="ProtNLM"/>
    </source>
</evidence>
<evidence type="ECO:0000256" key="12">
    <source>
        <dbReference type="ARBA" id="ARBA00023239"/>
    </source>
</evidence>
<evidence type="ECO:0000313" key="18">
    <source>
        <dbReference type="EMBL" id="SVC61804.1"/>
    </source>
</evidence>
<reference evidence="18" key="1">
    <citation type="submission" date="2018-05" db="EMBL/GenBank/DDBJ databases">
        <authorList>
            <person name="Lanie J.A."/>
            <person name="Ng W.-L."/>
            <person name="Kazmierczak K.M."/>
            <person name="Andrzejewski T.M."/>
            <person name="Davidsen T.M."/>
            <person name="Wayne K.J."/>
            <person name="Tettelin H."/>
            <person name="Glass J.I."/>
            <person name="Rusch D."/>
            <person name="Podicherti R."/>
            <person name="Tsui H.-C.T."/>
            <person name="Winkler M.E."/>
        </authorList>
    </citation>
    <scope>NUCLEOTIDE SEQUENCE</scope>
</reference>
<accession>A0A382NKS7</accession>
<proteinExistence type="inferred from homology"/>
<dbReference type="PANTHER" id="PTHR22993">
    <property type="entry name" value="FORMAMIDOPYRIMIDINE-DNA GLYCOSYLASE"/>
    <property type="match status" value="1"/>
</dbReference>
<dbReference type="PROSITE" id="PS01242">
    <property type="entry name" value="ZF_FPG_1"/>
    <property type="match status" value="1"/>
</dbReference>
<evidence type="ECO:0000256" key="5">
    <source>
        <dbReference type="ARBA" id="ARBA00022723"/>
    </source>
</evidence>
<dbReference type="HAMAP" id="MF_00103">
    <property type="entry name" value="Fapy_DNA_glycosyl"/>
    <property type="match status" value="1"/>
</dbReference>
<dbReference type="Pfam" id="PF06827">
    <property type="entry name" value="zf-FPG_IleRS"/>
    <property type="match status" value="1"/>
</dbReference>
<dbReference type="SUPFAM" id="SSF46946">
    <property type="entry name" value="S13-like H2TH domain"/>
    <property type="match status" value="1"/>
</dbReference>
<dbReference type="InterPro" id="IPR010979">
    <property type="entry name" value="Ribosomal_uS13-like_H2TH"/>
</dbReference>
<keyword evidence="10" id="KW-0238">DNA-binding</keyword>
<dbReference type="Pfam" id="PF06831">
    <property type="entry name" value="H2TH"/>
    <property type="match status" value="1"/>
</dbReference>
<dbReference type="InterPro" id="IPR010663">
    <property type="entry name" value="Znf_FPG/IleRS"/>
</dbReference>
<evidence type="ECO:0000256" key="6">
    <source>
        <dbReference type="ARBA" id="ARBA00022763"/>
    </source>
</evidence>
<evidence type="ECO:0000259" key="17">
    <source>
        <dbReference type="PROSITE" id="PS51068"/>
    </source>
</evidence>
<comment type="catalytic activity">
    <reaction evidence="1">
        <text>Hydrolysis of DNA containing ring-opened 7-methylguanine residues, releasing 2,6-diamino-4-hydroxy-5-(N-methyl)formamidopyrimidine.</text>
        <dbReference type="EC" id="3.2.2.23"/>
    </reaction>
</comment>
<feature type="domain" description="FPG-type" evidence="16">
    <location>
        <begin position="238"/>
        <end position="272"/>
    </location>
</feature>
<dbReference type="EMBL" id="UINC01101189">
    <property type="protein sequence ID" value="SVC61804.1"/>
    <property type="molecule type" value="Genomic_DNA"/>
</dbReference>
<keyword evidence="8" id="KW-0378">Hydrolase</keyword>
<evidence type="ECO:0000256" key="8">
    <source>
        <dbReference type="ARBA" id="ARBA00022801"/>
    </source>
</evidence>